<evidence type="ECO:0000256" key="1">
    <source>
        <dbReference type="SAM" id="Phobius"/>
    </source>
</evidence>
<name>A0ABU4G1Y8_9BACL</name>
<evidence type="ECO:0000313" key="2">
    <source>
        <dbReference type="EMBL" id="MDW0109672.1"/>
    </source>
</evidence>
<keyword evidence="1" id="KW-0472">Membrane</keyword>
<keyword evidence="1" id="KW-0812">Transmembrane</keyword>
<accession>A0ABU4G1Y8</accession>
<proteinExistence type="predicted"/>
<comment type="caution">
    <text evidence="2">The sequence shown here is derived from an EMBL/GenBank/DDBJ whole genome shotgun (WGS) entry which is preliminary data.</text>
</comment>
<evidence type="ECO:0000313" key="3">
    <source>
        <dbReference type="Proteomes" id="UP001280629"/>
    </source>
</evidence>
<gene>
    <name evidence="2" type="ORF">QT716_06335</name>
</gene>
<keyword evidence="1" id="KW-1133">Transmembrane helix</keyword>
<sequence length="178" mass="20257">MVIGIALLLLSPVLVFLLPNFVANTLYFKTGSWFIFVSGGVYMIYTIGMVLLIAVFFVLYVLNLSKKAYYISAGLALMAVLTFYIASLNYTMLSDDEIVYRPLFSFETHSYNWSDVEKAKFRSIHADDGTSQFDVTFNDGEKLTFTVNRLFSKFLNPVESRLSYEGVEVEKILVPKKE</sequence>
<reference evidence="2 3" key="1">
    <citation type="submission" date="2023-06" db="EMBL/GenBank/DDBJ databases">
        <title>Sporosarcina sp. nov., isolated from Korean traditional fermented seafood 'Jeotgal'.</title>
        <authorList>
            <person name="Yang A.-I."/>
            <person name="Shin N.-R."/>
        </authorList>
    </citation>
    <scope>NUCLEOTIDE SEQUENCE [LARGE SCALE GENOMIC DNA]</scope>
    <source>
        <strain evidence="2 3">KCTC3840</strain>
    </source>
</reference>
<organism evidence="2 3">
    <name type="scientific">Sporosarcina aquimarina</name>
    <dbReference type="NCBI Taxonomy" id="114975"/>
    <lineage>
        <taxon>Bacteria</taxon>
        <taxon>Bacillati</taxon>
        <taxon>Bacillota</taxon>
        <taxon>Bacilli</taxon>
        <taxon>Bacillales</taxon>
        <taxon>Caryophanaceae</taxon>
        <taxon>Sporosarcina</taxon>
    </lineage>
</organism>
<protein>
    <submittedName>
        <fullName evidence="2">Uncharacterized protein</fullName>
    </submittedName>
</protein>
<dbReference type="RefSeq" id="WP_317935217.1">
    <property type="nucleotide sequence ID" value="NZ_JAUBDH010000003.1"/>
</dbReference>
<dbReference type="EMBL" id="JAUBDH010000003">
    <property type="protein sequence ID" value="MDW0109672.1"/>
    <property type="molecule type" value="Genomic_DNA"/>
</dbReference>
<feature type="transmembrane region" description="Helical" evidence="1">
    <location>
        <begin position="68"/>
        <end position="86"/>
    </location>
</feature>
<dbReference type="Proteomes" id="UP001280629">
    <property type="component" value="Unassembled WGS sequence"/>
</dbReference>
<keyword evidence="3" id="KW-1185">Reference proteome</keyword>
<feature type="transmembrane region" description="Helical" evidence="1">
    <location>
        <begin position="33"/>
        <end position="61"/>
    </location>
</feature>